<evidence type="ECO:0000313" key="4">
    <source>
        <dbReference type="EMBL" id="KUN34437.1"/>
    </source>
</evidence>
<proteinExistence type="predicted"/>
<dbReference type="Proteomes" id="UP000053271">
    <property type="component" value="Unassembled WGS sequence"/>
</dbReference>
<comment type="caution">
    <text evidence="4">The sequence shown here is derived from an EMBL/GenBank/DDBJ whole genome shotgun (WGS) entry which is preliminary data.</text>
</comment>
<evidence type="ECO:0000256" key="1">
    <source>
        <dbReference type="ARBA" id="ARBA00022603"/>
    </source>
</evidence>
<dbReference type="Pfam" id="PF13649">
    <property type="entry name" value="Methyltransf_25"/>
    <property type="match status" value="1"/>
</dbReference>
<dbReference type="PANTHER" id="PTHR43861">
    <property type="entry name" value="TRANS-ACONITATE 2-METHYLTRANSFERASE-RELATED"/>
    <property type="match status" value="1"/>
</dbReference>
<dbReference type="EMBL" id="LMWS01000039">
    <property type="protein sequence ID" value="KUN34437.1"/>
    <property type="molecule type" value="Genomic_DNA"/>
</dbReference>
<protein>
    <submittedName>
        <fullName evidence="4">Methyltransferase</fullName>
    </submittedName>
</protein>
<dbReference type="STRING" id="68231.AQJ30_29520"/>
<reference evidence="4 5" key="1">
    <citation type="submission" date="2015-10" db="EMBL/GenBank/DDBJ databases">
        <title>Draft genome sequence of Streptomyces longwoodensis DSM 41677, type strain for the species Streptomyces longwoodensis.</title>
        <authorList>
            <person name="Ruckert C."/>
            <person name="Winkler A."/>
            <person name="Kalinowski J."/>
            <person name="Kampfer P."/>
            <person name="Glaeser S."/>
        </authorList>
    </citation>
    <scope>NUCLEOTIDE SEQUENCE [LARGE SCALE GENOMIC DNA]</scope>
    <source>
        <strain evidence="4 5">DSM 41677</strain>
    </source>
</reference>
<dbReference type="PANTHER" id="PTHR43861:SF1">
    <property type="entry name" value="TRANS-ACONITATE 2-METHYLTRANSFERASE"/>
    <property type="match status" value="1"/>
</dbReference>
<dbReference type="InterPro" id="IPR029063">
    <property type="entry name" value="SAM-dependent_MTases_sf"/>
</dbReference>
<organism evidence="4 5">
    <name type="scientific">Streptomyces longwoodensis</name>
    <dbReference type="NCBI Taxonomy" id="68231"/>
    <lineage>
        <taxon>Bacteria</taxon>
        <taxon>Bacillati</taxon>
        <taxon>Actinomycetota</taxon>
        <taxon>Actinomycetes</taxon>
        <taxon>Kitasatosporales</taxon>
        <taxon>Streptomycetaceae</taxon>
        <taxon>Streptomyces</taxon>
    </lineage>
</organism>
<dbReference type="GO" id="GO:0032259">
    <property type="term" value="P:methylation"/>
    <property type="evidence" value="ECO:0007669"/>
    <property type="project" value="UniProtKB-KW"/>
</dbReference>
<dbReference type="InterPro" id="IPR041698">
    <property type="entry name" value="Methyltransf_25"/>
</dbReference>
<evidence type="ECO:0000313" key="5">
    <source>
        <dbReference type="Proteomes" id="UP000053271"/>
    </source>
</evidence>
<feature type="domain" description="Methyltransferase" evidence="3">
    <location>
        <begin position="66"/>
        <end position="156"/>
    </location>
</feature>
<dbReference type="GeneID" id="91428719"/>
<evidence type="ECO:0000259" key="3">
    <source>
        <dbReference type="Pfam" id="PF13649"/>
    </source>
</evidence>
<dbReference type="GO" id="GO:0017000">
    <property type="term" value="P:antibiotic biosynthetic process"/>
    <property type="evidence" value="ECO:0007669"/>
    <property type="project" value="UniProtKB-ARBA"/>
</dbReference>
<dbReference type="CDD" id="cd02440">
    <property type="entry name" value="AdoMet_MTases"/>
    <property type="match status" value="1"/>
</dbReference>
<dbReference type="SUPFAM" id="SSF53335">
    <property type="entry name" value="S-adenosyl-L-methionine-dependent methyltransferases"/>
    <property type="match status" value="1"/>
</dbReference>
<sequence>MTDSDAGTTTTRADLADALRAARDSYDTIAEDYTGEHPDGLGDGPLYGALLTAFADLVKEAGGGPVADVGSGPGYVTARLHALGVPVFGVDVSPRMVALARRAHPHLRFHVGSMTALDLPDATLGGITALYSIIHVPDEHLPGVFAEFRRVLAPGGHVMLLFQFEEDLDGRHLAERYGRPVDLRYHWRTPDRVAGLLADAGLDVRARAVLAPEGPSRLRMPRGYVLARRPG</sequence>
<accession>A0A124HQ72</accession>
<dbReference type="Gene3D" id="3.40.50.150">
    <property type="entry name" value="Vaccinia Virus protein VP39"/>
    <property type="match status" value="1"/>
</dbReference>
<name>A0A124HQ72_9ACTN</name>
<evidence type="ECO:0000256" key="2">
    <source>
        <dbReference type="ARBA" id="ARBA00022679"/>
    </source>
</evidence>
<keyword evidence="5" id="KW-1185">Reference proteome</keyword>
<dbReference type="GO" id="GO:0008168">
    <property type="term" value="F:methyltransferase activity"/>
    <property type="evidence" value="ECO:0007669"/>
    <property type="project" value="UniProtKB-KW"/>
</dbReference>
<gene>
    <name evidence="4" type="ORF">AQJ30_29520</name>
</gene>
<keyword evidence="1 4" id="KW-0489">Methyltransferase</keyword>
<dbReference type="RefSeq" id="WP_245727183.1">
    <property type="nucleotide sequence ID" value="NZ_KQ948561.1"/>
</dbReference>
<dbReference type="AlphaFoldDB" id="A0A124HQ72"/>
<keyword evidence="2 4" id="KW-0808">Transferase</keyword>